<protein>
    <submittedName>
        <fullName evidence="1">Uncharacterized protein</fullName>
    </submittedName>
</protein>
<evidence type="ECO:0000313" key="1">
    <source>
        <dbReference type="EMBL" id="KAK1867864.1"/>
    </source>
</evidence>
<dbReference type="Proteomes" id="UP000798662">
    <property type="component" value="Chromosome 3"/>
</dbReference>
<organism evidence="1 2">
    <name type="scientific">Pyropia yezoensis</name>
    <name type="common">Susabi-nori</name>
    <name type="synonym">Porphyra yezoensis</name>
    <dbReference type="NCBI Taxonomy" id="2788"/>
    <lineage>
        <taxon>Eukaryota</taxon>
        <taxon>Rhodophyta</taxon>
        <taxon>Bangiophyceae</taxon>
        <taxon>Bangiales</taxon>
        <taxon>Bangiaceae</taxon>
        <taxon>Pyropia</taxon>
    </lineage>
</organism>
<reference evidence="1" key="1">
    <citation type="submission" date="2019-11" db="EMBL/GenBank/DDBJ databases">
        <title>Nori genome reveals adaptations in red seaweeds to the harsh intertidal environment.</title>
        <authorList>
            <person name="Wang D."/>
            <person name="Mao Y."/>
        </authorList>
    </citation>
    <scope>NUCLEOTIDE SEQUENCE</scope>
    <source>
        <tissue evidence="1">Gametophyte</tissue>
    </source>
</reference>
<gene>
    <name evidence="1" type="ORF">I4F81_010361</name>
</gene>
<accession>A0ACC3CD28</accession>
<name>A0ACC3CD28_PYRYE</name>
<evidence type="ECO:0000313" key="2">
    <source>
        <dbReference type="Proteomes" id="UP000798662"/>
    </source>
</evidence>
<comment type="caution">
    <text evidence="1">The sequence shown here is derived from an EMBL/GenBank/DDBJ whole genome shotgun (WGS) entry which is preliminary data.</text>
</comment>
<proteinExistence type="predicted"/>
<sequence length="191" mass="19808">MRRLGPIASPVTDHPALAALVSASPTMEPFTSDAISRESPRLTTTPVTGPGSHFPGLLTPSPSSPPVTLRHPPLRPILASPFLMASLPVSAQQVSPSPTPPLQAVVRPERPRLVSPLSHFDARLPGSDAWAQSRPVPLLPAATAVSRSPLSAPPPTAPGLPVLASGETTSVASLAVDAMREAGEHSQQPRQ</sequence>
<keyword evidence="2" id="KW-1185">Reference proteome</keyword>
<dbReference type="EMBL" id="CM020620">
    <property type="protein sequence ID" value="KAK1867864.1"/>
    <property type="molecule type" value="Genomic_DNA"/>
</dbReference>